<sequence>MTILAAIGEERHPKKVLETSAELAARYDSRLVVLHVVPRDDFETHKELLEGNSELGGFTIDQEAKSAAEFVRLAVENVLGEFDDESIEARGRVGDPTEEILAEAERTDPEFVVIGRPRTSQLEKAVFGSVPQNILENTDYNVVSTVIGSDG</sequence>
<dbReference type="PANTHER" id="PTHR46268">
    <property type="entry name" value="STRESS RESPONSE PROTEIN NHAX"/>
    <property type="match status" value="1"/>
</dbReference>
<reference evidence="3 4" key="1">
    <citation type="submission" date="2018-10" db="EMBL/GenBank/DDBJ databases">
        <title>Natrarchaeobius chitinivorans gen. nov., sp. nov., and Natrarchaeobius haloalkaliphilus sp. nov., alkaliphilic, chitin-utilizing haloarchaea from hypersaline alkaline lakes.</title>
        <authorList>
            <person name="Sorokin D.Y."/>
            <person name="Elcheninov A.G."/>
            <person name="Kostrikina N.A."/>
            <person name="Bale N.J."/>
            <person name="Sinninghe Damste J.S."/>
            <person name="Khijniak T.V."/>
            <person name="Kublanov I.V."/>
            <person name="Toshchakov S.V."/>
        </authorList>
    </citation>
    <scope>NUCLEOTIDE SEQUENCE [LARGE SCALE GENOMIC DNA]</scope>
    <source>
        <strain evidence="3 4">AArcht-Sl</strain>
    </source>
</reference>
<dbReference type="InterPro" id="IPR014729">
    <property type="entry name" value="Rossmann-like_a/b/a_fold"/>
</dbReference>
<comment type="similarity">
    <text evidence="1">Belongs to the universal stress protein A family.</text>
</comment>
<dbReference type="Gene3D" id="3.40.50.620">
    <property type="entry name" value="HUPs"/>
    <property type="match status" value="1"/>
</dbReference>
<name>A0A3N6MFS7_9EURY</name>
<dbReference type="InterPro" id="IPR006016">
    <property type="entry name" value="UspA"/>
</dbReference>
<evidence type="ECO:0000313" key="3">
    <source>
        <dbReference type="EMBL" id="RQG92766.1"/>
    </source>
</evidence>
<evidence type="ECO:0000259" key="2">
    <source>
        <dbReference type="Pfam" id="PF00582"/>
    </source>
</evidence>
<gene>
    <name evidence="3" type="ORF">EA462_00605</name>
</gene>
<dbReference type="CDD" id="cd00293">
    <property type="entry name" value="USP-like"/>
    <property type="match status" value="1"/>
</dbReference>
<dbReference type="EMBL" id="REFY01000001">
    <property type="protein sequence ID" value="RQG92766.1"/>
    <property type="molecule type" value="Genomic_DNA"/>
</dbReference>
<dbReference type="Proteomes" id="UP000273828">
    <property type="component" value="Unassembled WGS sequence"/>
</dbReference>
<keyword evidence="4" id="KW-1185">Reference proteome</keyword>
<accession>A0A3N6MFS7</accession>
<organism evidence="3 4">
    <name type="scientific">Natrarchaeobius halalkaliphilus</name>
    <dbReference type="NCBI Taxonomy" id="1679091"/>
    <lineage>
        <taxon>Archaea</taxon>
        <taxon>Methanobacteriati</taxon>
        <taxon>Methanobacteriota</taxon>
        <taxon>Stenosarchaea group</taxon>
        <taxon>Halobacteria</taxon>
        <taxon>Halobacteriales</taxon>
        <taxon>Natrialbaceae</taxon>
        <taxon>Natrarchaeobius</taxon>
    </lineage>
</organism>
<evidence type="ECO:0000313" key="4">
    <source>
        <dbReference type="Proteomes" id="UP000273828"/>
    </source>
</evidence>
<dbReference type="Pfam" id="PF00582">
    <property type="entry name" value="Usp"/>
    <property type="match status" value="1"/>
</dbReference>
<dbReference type="OrthoDB" id="307404at2157"/>
<dbReference type="RefSeq" id="WP_124176640.1">
    <property type="nucleotide sequence ID" value="NZ_REFY01000001.1"/>
</dbReference>
<dbReference type="PANTHER" id="PTHR46268:SF6">
    <property type="entry name" value="UNIVERSAL STRESS PROTEIN UP12"/>
    <property type="match status" value="1"/>
</dbReference>
<dbReference type="AlphaFoldDB" id="A0A3N6MFS7"/>
<proteinExistence type="inferred from homology"/>
<dbReference type="SUPFAM" id="SSF52402">
    <property type="entry name" value="Adenine nucleotide alpha hydrolases-like"/>
    <property type="match status" value="1"/>
</dbReference>
<comment type="caution">
    <text evidence="3">The sequence shown here is derived from an EMBL/GenBank/DDBJ whole genome shotgun (WGS) entry which is preliminary data.</text>
</comment>
<feature type="domain" description="UspA" evidence="2">
    <location>
        <begin position="2"/>
        <end position="142"/>
    </location>
</feature>
<protein>
    <submittedName>
        <fullName evidence="3">Universal stress protein</fullName>
    </submittedName>
</protein>
<evidence type="ECO:0000256" key="1">
    <source>
        <dbReference type="ARBA" id="ARBA00008791"/>
    </source>
</evidence>